<dbReference type="Gene3D" id="2.70.130.10">
    <property type="entry name" value="Mannose-6-phosphate receptor binding domain"/>
    <property type="match status" value="1"/>
</dbReference>
<evidence type="ECO:0000256" key="3">
    <source>
        <dbReference type="SAM" id="SignalP"/>
    </source>
</evidence>
<dbReference type="AlphaFoldDB" id="F4Q8Y5"/>
<dbReference type="EMBL" id="GL883026">
    <property type="protein sequence ID" value="EGG15154.1"/>
    <property type="molecule type" value="Genomic_DNA"/>
</dbReference>
<name>F4Q8Y5_CACFS</name>
<gene>
    <name evidence="5" type="ORF">DFA_09978</name>
</gene>
<sequence>MMYYYYFVLAFISSHFISGAFGTAPNCEYNGIDYSGFNVQGTNYIWSVCQPNLQCNSLLGATNIVSCQKPTTGTPQNTGLLSSGVWADSPGGGGAVVNYKSGTAPCKSSGKVRQTNVFFTCAPGQPDKVVAADESATKCVYEVFMSGQSACASSSSSSSSDEEGVVNCSFSHDTLSISNSNDNQFINCTSTGVTSCASPGSMCGTQNNIGQIYCLSTVKMQCTSLSVSCVSGNVTCSLVNGAFNMN</sequence>
<evidence type="ECO:0000313" key="6">
    <source>
        <dbReference type="Proteomes" id="UP000007797"/>
    </source>
</evidence>
<dbReference type="Proteomes" id="UP000007797">
    <property type="component" value="Unassembled WGS sequence"/>
</dbReference>
<keyword evidence="2" id="KW-1015">Disulfide bond</keyword>
<accession>F4Q8Y5</accession>
<keyword evidence="1 3" id="KW-0732">Signal</keyword>
<feature type="chain" id="PRO_5003320056" description="MRH domain-containing protein" evidence="3">
    <location>
        <begin position="23"/>
        <end position="246"/>
    </location>
</feature>
<feature type="signal peptide" evidence="3">
    <location>
        <begin position="1"/>
        <end position="22"/>
    </location>
</feature>
<dbReference type="PROSITE" id="PS51914">
    <property type="entry name" value="MRH"/>
    <property type="match status" value="1"/>
</dbReference>
<evidence type="ECO:0000256" key="2">
    <source>
        <dbReference type="ARBA" id="ARBA00023157"/>
    </source>
</evidence>
<dbReference type="OMA" id="RVEMICA"/>
<dbReference type="InterPro" id="IPR009011">
    <property type="entry name" value="Man6P_isomerase_rcpt-bd_dom_sf"/>
</dbReference>
<feature type="domain" description="MRH" evidence="4">
    <location>
        <begin position="25"/>
        <end position="153"/>
    </location>
</feature>
<keyword evidence="6" id="KW-1185">Reference proteome</keyword>
<dbReference type="OrthoDB" id="20652at2759"/>
<proteinExistence type="predicted"/>
<dbReference type="InterPro" id="IPR044865">
    <property type="entry name" value="MRH_dom"/>
</dbReference>
<dbReference type="KEGG" id="dfa:DFA_09978"/>
<protein>
    <recommendedName>
        <fullName evidence="4">MRH domain-containing protein</fullName>
    </recommendedName>
</protein>
<evidence type="ECO:0000256" key="1">
    <source>
        <dbReference type="ARBA" id="ARBA00022729"/>
    </source>
</evidence>
<evidence type="ECO:0000313" key="5">
    <source>
        <dbReference type="EMBL" id="EGG15154.1"/>
    </source>
</evidence>
<dbReference type="SUPFAM" id="SSF50911">
    <property type="entry name" value="Mannose 6-phosphate receptor domain"/>
    <property type="match status" value="1"/>
</dbReference>
<dbReference type="GeneID" id="14867261"/>
<reference evidence="6" key="1">
    <citation type="journal article" date="2011" name="Genome Res.">
        <title>Phylogeny-wide analysis of social amoeba genomes highlights ancient origins for complex intercellular communication.</title>
        <authorList>
            <person name="Heidel A.J."/>
            <person name="Lawal H.M."/>
            <person name="Felder M."/>
            <person name="Schilde C."/>
            <person name="Helps N.R."/>
            <person name="Tunggal B."/>
            <person name="Rivero F."/>
            <person name="John U."/>
            <person name="Schleicher M."/>
            <person name="Eichinger L."/>
            <person name="Platzer M."/>
            <person name="Noegel A.A."/>
            <person name="Schaap P."/>
            <person name="Gloeckner G."/>
        </authorList>
    </citation>
    <scope>NUCLEOTIDE SEQUENCE [LARGE SCALE GENOMIC DNA]</scope>
    <source>
        <strain evidence="6">SH3</strain>
    </source>
</reference>
<evidence type="ECO:0000259" key="4">
    <source>
        <dbReference type="PROSITE" id="PS51914"/>
    </source>
</evidence>
<organism evidence="5 6">
    <name type="scientific">Cavenderia fasciculata</name>
    <name type="common">Slime mold</name>
    <name type="synonym">Dictyostelium fasciculatum</name>
    <dbReference type="NCBI Taxonomy" id="261658"/>
    <lineage>
        <taxon>Eukaryota</taxon>
        <taxon>Amoebozoa</taxon>
        <taxon>Evosea</taxon>
        <taxon>Eumycetozoa</taxon>
        <taxon>Dictyostelia</taxon>
        <taxon>Acytosteliales</taxon>
        <taxon>Cavenderiaceae</taxon>
        <taxon>Cavenderia</taxon>
    </lineage>
</organism>
<dbReference type="RefSeq" id="XP_004351874.1">
    <property type="nucleotide sequence ID" value="XM_004351822.1"/>
</dbReference>